<feature type="transmembrane region" description="Helical" evidence="9">
    <location>
        <begin position="12"/>
        <end position="34"/>
    </location>
</feature>
<evidence type="ECO:0000256" key="8">
    <source>
        <dbReference type="ARBA" id="ARBA00038436"/>
    </source>
</evidence>
<comment type="subunit">
    <text evidence="9">The complex comprises the extracytoplasmic solute receptor protein and the two transmembrane proteins.</text>
</comment>
<feature type="transmembrane region" description="Helical" evidence="9">
    <location>
        <begin position="126"/>
        <end position="146"/>
    </location>
</feature>
<dbReference type="GO" id="GO:0005886">
    <property type="term" value="C:plasma membrane"/>
    <property type="evidence" value="ECO:0007669"/>
    <property type="project" value="UniProtKB-SubCell"/>
</dbReference>
<dbReference type="InterPro" id="IPR055348">
    <property type="entry name" value="DctQ"/>
</dbReference>
<evidence type="ECO:0000256" key="4">
    <source>
        <dbReference type="ARBA" id="ARBA00022519"/>
    </source>
</evidence>
<evidence type="ECO:0000313" key="11">
    <source>
        <dbReference type="EMBL" id="SBT26571.1"/>
    </source>
</evidence>
<keyword evidence="6 9" id="KW-1133">Transmembrane helix</keyword>
<dbReference type="Pfam" id="PF04290">
    <property type="entry name" value="DctQ"/>
    <property type="match status" value="1"/>
</dbReference>
<dbReference type="GO" id="GO:0015740">
    <property type="term" value="P:C4-dicarboxylate transport"/>
    <property type="evidence" value="ECO:0007669"/>
    <property type="project" value="TreeGrafter"/>
</dbReference>
<keyword evidence="7 9" id="KW-0472">Membrane</keyword>
<dbReference type="PANTHER" id="PTHR35011">
    <property type="entry name" value="2,3-DIKETO-L-GULONATE TRAP TRANSPORTER SMALL PERMEASE PROTEIN YIAM"/>
    <property type="match status" value="1"/>
</dbReference>
<keyword evidence="2 9" id="KW-0813">Transport</keyword>
<gene>
    <name evidence="11" type="ORF">ODI_04344</name>
    <name evidence="12" type="ORF">ODI_R0546</name>
</gene>
<feature type="domain" description="Tripartite ATP-independent periplasmic transporters DctQ component" evidence="10">
    <location>
        <begin position="23"/>
        <end position="154"/>
    </location>
</feature>
<evidence type="ECO:0000256" key="3">
    <source>
        <dbReference type="ARBA" id="ARBA00022475"/>
    </source>
</evidence>
<evidence type="ECO:0000256" key="9">
    <source>
        <dbReference type="RuleBase" id="RU369079"/>
    </source>
</evidence>
<feature type="transmembrane region" description="Helical" evidence="9">
    <location>
        <begin position="46"/>
        <end position="64"/>
    </location>
</feature>
<dbReference type="EMBL" id="FLRC01000033">
    <property type="protein sequence ID" value="SBT26571.1"/>
    <property type="molecule type" value="Genomic_DNA"/>
</dbReference>
<keyword evidence="5 9" id="KW-0812">Transmembrane</keyword>
<dbReference type="STRING" id="1851544.ODI_04344"/>
<sequence>MRQALNTLYKSAGVLACLFLIAIAVLTLATIAGRILGLELYSMDEFAGWCMAASTFLALASTLRKNEHIRVSLLIERLAPSYRKIAEMLCLLVATVFMGIFAWYAITGMIESHQFGEVTQGMVPVPLWIPQIGMAVGALIMFIALTDDLLCALRGKDPSYLVAKPVSMTEQI</sequence>
<organism evidence="11 13">
    <name type="scientific">Orrella dioscoreae</name>
    <dbReference type="NCBI Taxonomy" id="1851544"/>
    <lineage>
        <taxon>Bacteria</taxon>
        <taxon>Pseudomonadati</taxon>
        <taxon>Pseudomonadota</taxon>
        <taxon>Betaproteobacteria</taxon>
        <taxon>Burkholderiales</taxon>
        <taxon>Alcaligenaceae</taxon>
        <taxon>Orrella</taxon>
    </lineage>
</organism>
<comment type="similarity">
    <text evidence="8 9">Belongs to the TRAP transporter small permease family.</text>
</comment>
<evidence type="ECO:0000313" key="12">
    <source>
        <dbReference type="EMBL" id="SOE46935.1"/>
    </source>
</evidence>
<keyword evidence="4 9" id="KW-0997">Cell inner membrane</keyword>
<evidence type="ECO:0000256" key="5">
    <source>
        <dbReference type="ARBA" id="ARBA00022692"/>
    </source>
</evidence>
<comment type="subcellular location">
    <subcellularLocation>
        <location evidence="1 9">Cell inner membrane</location>
        <topology evidence="1 9">Multi-pass membrane protein</topology>
    </subcellularLocation>
</comment>
<dbReference type="GO" id="GO:0022857">
    <property type="term" value="F:transmembrane transporter activity"/>
    <property type="evidence" value="ECO:0007669"/>
    <property type="project" value="UniProtKB-UniRule"/>
</dbReference>
<dbReference type="PANTHER" id="PTHR35011:SF10">
    <property type="entry name" value="TRAP TRANSPORTER SMALL PERMEASE PROTEIN"/>
    <property type="match status" value="1"/>
</dbReference>
<evidence type="ECO:0000313" key="13">
    <source>
        <dbReference type="Proteomes" id="UP000078558"/>
    </source>
</evidence>
<dbReference type="AlphaFoldDB" id="A0A1C3K4Y1"/>
<proteinExistence type="inferred from homology"/>
<keyword evidence="13" id="KW-1185">Reference proteome</keyword>
<comment type="function">
    <text evidence="9">Part of the tripartite ATP-independent periplasmic (TRAP) transport system.</text>
</comment>
<evidence type="ECO:0000259" key="10">
    <source>
        <dbReference type="Pfam" id="PF04290"/>
    </source>
</evidence>
<evidence type="ECO:0000256" key="2">
    <source>
        <dbReference type="ARBA" id="ARBA00022448"/>
    </source>
</evidence>
<dbReference type="KEGG" id="odi:ODI_R0546"/>
<accession>A0A1C3K4Y1</accession>
<reference evidence="12 13" key="2">
    <citation type="submission" date="2017-08" db="EMBL/GenBank/DDBJ databases">
        <authorList>
            <person name="de Groot N.N."/>
        </authorList>
    </citation>
    <scope>NUCLEOTIDE SEQUENCE [LARGE SCALE GENOMIC DNA]</scope>
    <source>
        <strain evidence="12">Orrdi1</strain>
    </source>
</reference>
<evidence type="ECO:0000256" key="1">
    <source>
        <dbReference type="ARBA" id="ARBA00004429"/>
    </source>
</evidence>
<evidence type="ECO:0000256" key="7">
    <source>
        <dbReference type="ARBA" id="ARBA00023136"/>
    </source>
</evidence>
<dbReference type="InterPro" id="IPR007387">
    <property type="entry name" value="TRAP_DctQ"/>
</dbReference>
<protein>
    <recommendedName>
        <fullName evidence="9">TRAP transporter small permease protein</fullName>
    </recommendedName>
</protein>
<feature type="transmembrane region" description="Helical" evidence="9">
    <location>
        <begin position="85"/>
        <end position="106"/>
    </location>
</feature>
<dbReference type="EMBL" id="LT907988">
    <property type="protein sequence ID" value="SOE46935.1"/>
    <property type="molecule type" value="Genomic_DNA"/>
</dbReference>
<dbReference type="RefSeq" id="WP_067756503.1">
    <property type="nucleotide sequence ID" value="NZ_LT907988.1"/>
</dbReference>
<dbReference type="Proteomes" id="UP000078558">
    <property type="component" value="Chromosome I"/>
</dbReference>
<name>A0A1C3K4Y1_9BURK</name>
<keyword evidence="3" id="KW-1003">Cell membrane</keyword>
<reference evidence="11 13" key="1">
    <citation type="submission" date="2016-06" db="EMBL/GenBank/DDBJ databases">
        <authorList>
            <person name="Kjaerup R.B."/>
            <person name="Dalgaard T.S."/>
            <person name="Juul-Madsen H.R."/>
        </authorList>
    </citation>
    <scope>NUCLEOTIDE SEQUENCE [LARGE SCALE GENOMIC DNA]</scope>
    <source>
        <strain evidence="11">Orrdi1</strain>
    </source>
</reference>
<evidence type="ECO:0000256" key="6">
    <source>
        <dbReference type="ARBA" id="ARBA00022989"/>
    </source>
</evidence>
<dbReference type="OrthoDB" id="26202at2"/>